<dbReference type="AlphaFoldDB" id="A0A545T168"/>
<dbReference type="RefSeq" id="WP_142944182.1">
    <property type="nucleotide sequence ID" value="NZ_VIKR01000007.1"/>
</dbReference>
<dbReference type="Proteomes" id="UP000317839">
    <property type="component" value="Unassembled WGS sequence"/>
</dbReference>
<reference evidence="1 2" key="1">
    <citation type="submission" date="2019-06" db="EMBL/GenBank/DDBJ databases">
        <title>Draft genome of Aliikangiella marina GYP-15.</title>
        <authorList>
            <person name="Wang G."/>
        </authorList>
    </citation>
    <scope>NUCLEOTIDE SEQUENCE [LARGE SCALE GENOMIC DNA]</scope>
    <source>
        <strain evidence="1 2">GYP-15</strain>
    </source>
</reference>
<dbReference type="OrthoDB" id="127805at2"/>
<evidence type="ECO:0000313" key="2">
    <source>
        <dbReference type="Proteomes" id="UP000317839"/>
    </source>
</evidence>
<protein>
    <submittedName>
        <fullName evidence="1">DUF1835 domain-containing protein</fullName>
    </submittedName>
</protein>
<organism evidence="1 2">
    <name type="scientific">Aliikangiella marina</name>
    <dbReference type="NCBI Taxonomy" id="1712262"/>
    <lineage>
        <taxon>Bacteria</taxon>
        <taxon>Pseudomonadati</taxon>
        <taxon>Pseudomonadota</taxon>
        <taxon>Gammaproteobacteria</taxon>
        <taxon>Oceanospirillales</taxon>
        <taxon>Pleioneaceae</taxon>
        <taxon>Aliikangiella</taxon>
    </lineage>
</organism>
<proteinExistence type="predicted"/>
<evidence type="ECO:0000313" key="1">
    <source>
        <dbReference type="EMBL" id="TQV70965.1"/>
    </source>
</evidence>
<dbReference type="EMBL" id="VIKR01000007">
    <property type="protein sequence ID" value="TQV70965.1"/>
    <property type="molecule type" value="Genomic_DNA"/>
</dbReference>
<gene>
    <name evidence="1" type="ORF">FLL45_21805</name>
</gene>
<name>A0A545T168_9GAMM</name>
<accession>A0A545T168</accession>
<comment type="caution">
    <text evidence="1">The sequence shown here is derived from an EMBL/GenBank/DDBJ whole genome shotgun (WGS) entry which is preliminary data.</text>
</comment>
<keyword evidence="2" id="KW-1185">Reference proteome</keyword>
<sequence>MTNRLHITNGSSTVSLLRAAGIDDPAFSWDDILHEGPVPNGLGLSRLSEVRAKYIASLGFDGNQEILAQFVERDLQLQRSLDYQEIILWFEHDLYDQLQLIQLLDWFNRHALKTSEIYLINPNRHLGYHSPEEVPGLFSTRKIVSNNQYKTAQQAWLAFTADTPERFNQLLNSDLSVLPYLSDALLRMAREYPSVDSGLPLTEKMILDCLSRDPVHPGQLFRKYSEKERDQFLGDMTFFAKIEQMAEGSKPLLIIDPSQKIEPPIASEVRIIATDYAQLVLKSKGNWFDDNQMCKWIGGCQVTPQNRLRWDSARQQIIYHK</sequence>